<keyword evidence="9 10" id="KW-0472">Membrane</keyword>
<dbReference type="Proteomes" id="UP000075886">
    <property type="component" value="Unassembled WGS sequence"/>
</dbReference>
<reference evidence="11" key="2">
    <citation type="submission" date="2020-05" db="UniProtKB">
        <authorList>
            <consortium name="EnsemblMetazoa"/>
        </authorList>
    </citation>
    <scope>IDENTIFICATION</scope>
    <source>
        <strain evidence="11">FAR1</strain>
    </source>
</reference>
<feature type="transmembrane region" description="Helical" evidence="10">
    <location>
        <begin position="292"/>
        <end position="314"/>
    </location>
</feature>
<feature type="transmembrane region" description="Helical" evidence="10">
    <location>
        <begin position="124"/>
        <end position="144"/>
    </location>
</feature>
<accession>A0A182QCL7</accession>
<dbReference type="PANTHER" id="PTHR22760">
    <property type="entry name" value="GLYCOSYLTRANSFERASE"/>
    <property type="match status" value="1"/>
</dbReference>
<feature type="transmembrane region" description="Helical" evidence="10">
    <location>
        <begin position="397"/>
        <end position="421"/>
    </location>
</feature>
<evidence type="ECO:0000256" key="1">
    <source>
        <dbReference type="ARBA" id="ARBA00004477"/>
    </source>
</evidence>
<dbReference type="EC" id="2.4.1.-" evidence="10"/>
<feature type="transmembrane region" description="Helical" evidence="10">
    <location>
        <begin position="165"/>
        <end position="195"/>
    </location>
</feature>
<evidence type="ECO:0000313" key="11">
    <source>
        <dbReference type="EnsemblMetazoa" id="AFAF007478-PA"/>
    </source>
</evidence>
<dbReference type="EnsemblMetazoa" id="AFAF007478-RA">
    <property type="protein sequence ID" value="AFAF007478-PA"/>
    <property type="gene ID" value="AFAF007478"/>
</dbReference>
<dbReference type="GO" id="GO:0005789">
    <property type="term" value="C:endoplasmic reticulum membrane"/>
    <property type="evidence" value="ECO:0007669"/>
    <property type="project" value="UniProtKB-SubCell"/>
</dbReference>
<keyword evidence="4 10" id="KW-0328">Glycosyltransferase</keyword>
<feature type="transmembrane region" description="Helical" evidence="10">
    <location>
        <begin position="242"/>
        <end position="272"/>
    </location>
</feature>
<evidence type="ECO:0000256" key="3">
    <source>
        <dbReference type="ARBA" id="ARBA00007063"/>
    </source>
</evidence>
<dbReference type="EMBL" id="AXCN02000243">
    <property type="status" value="NOT_ANNOTATED_CDS"/>
    <property type="molecule type" value="Genomic_DNA"/>
</dbReference>
<reference evidence="12" key="1">
    <citation type="submission" date="2014-01" db="EMBL/GenBank/DDBJ databases">
        <title>The Genome Sequence of Anopheles farauti FAR1 (V2).</title>
        <authorList>
            <consortium name="The Broad Institute Genomics Platform"/>
            <person name="Neafsey D.E."/>
            <person name="Besansky N."/>
            <person name="Howell P."/>
            <person name="Walton C."/>
            <person name="Young S.K."/>
            <person name="Zeng Q."/>
            <person name="Gargeya S."/>
            <person name="Fitzgerald M."/>
            <person name="Haas B."/>
            <person name="Abouelleil A."/>
            <person name="Allen A.W."/>
            <person name="Alvarado L."/>
            <person name="Arachchi H.M."/>
            <person name="Berlin A.M."/>
            <person name="Chapman S.B."/>
            <person name="Gainer-Dewar J."/>
            <person name="Goldberg J."/>
            <person name="Griggs A."/>
            <person name="Gujja S."/>
            <person name="Hansen M."/>
            <person name="Howarth C."/>
            <person name="Imamovic A."/>
            <person name="Ireland A."/>
            <person name="Larimer J."/>
            <person name="McCowan C."/>
            <person name="Murphy C."/>
            <person name="Pearson M."/>
            <person name="Poon T.W."/>
            <person name="Priest M."/>
            <person name="Roberts A."/>
            <person name="Saif S."/>
            <person name="Shea T."/>
            <person name="Sisk P."/>
            <person name="Sykes S."/>
            <person name="Wortman J."/>
            <person name="Nusbaum C."/>
            <person name="Birren B."/>
        </authorList>
    </citation>
    <scope>NUCLEOTIDE SEQUENCE [LARGE SCALE GENOMIC DNA]</scope>
    <source>
        <strain evidence="12">FAR1</strain>
    </source>
</reference>
<comment type="similarity">
    <text evidence="3 10">Belongs to the glycosyltransferase 22 family.</text>
</comment>
<dbReference type="AlphaFoldDB" id="A0A182QCL7"/>
<proteinExistence type="inferred from homology"/>
<dbReference type="Pfam" id="PF03901">
    <property type="entry name" value="Glyco_transf_22"/>
    <property type="match status" value="1"/>
</dbReference>
<dbReference type="VEuPathDB" id="VectorBase:AFAF007478"/>
<protein>
    <recommendedName>
        <fullName evidence="10">Mannosyltransferase</fullName>
        <ecNumber evidence="10">2.4.1.-</ecNumber>
    </recommendedName>
</protein>
<feature type="transmembrane region" description="Helical" evidence="10">
    <location>
        <begin position="335"/>
        <end position="353"/>
    </location>
</feature>
<name>A0A182QCL7_9DIPT</name>
<evidence type="ECO:0000256" key="8">
    <source>
        <dbReference type="ARBA" id="ARBA00022989"/>
    </source>
</evidence>
<keyword evidence="12" id="KW-1185">Reference proteome</keyword>
<evidence type="ECO:0000256" key="7">
    <source>
        <dbReference type="ARBA" id="ARBA00022824"/>
    </source>
</evidence>
<dbReference type="STRING" id="69004.A0A182QCL7"/>
<evidence type="ECO:0000256" key="10">
    <source>
        <dbReference type="RuleBase" id="RU363075"/>
    </source>
</evidence>
<feature type="transmembrane region" description="Helical" evidence="10">
    <location>
        <begin position="47"/>
        <end position="66"/>
    </location>
</feature>
<feature type="transmembrane region" description="Helical" evidence="10">
    <location>
        <begin position="359"/>
        <end position="376"/>
    </location>
</feature>
<dbReference type="PANTHER" id="PTHR22760:SF2">
    <property type="entry name" value="ALPHA-1,2-MANNOSYLTRANSFERASE ALG9"/>
    <property type="match status" value="1"/>
</dbReference>
<evidence type="ECO:0000256" key="9">
    <source>
        <dbReference type="ARBA" id="ARBA00023136"/>
    </source>
</evidence>
<comment type="subcellular location">
    <subcellularLocation>
        <location evidence="1 10">Endoplasmic reticulum membrane</location>
        <topology evidence="1 10">Multi-pass membrane protein</topology>
    </subcellularLocation>
</comment>
<evidence type="ECO:0000256" key="4">
    <source>
        <dbReference type="ARBA" id="ARBA00022676"/>
    </source>
</evidence>
<evidence type="ECO:0000313" key="12">
    <source>
        <dbReference type="Proteomes" id="UP000075886"/>
    </source>
</evidence>
<dbReference type="UniPathway" id="UPA00378"/>
<dbReference type="GO" id="GO:0006487">
    <property type="term" value="P:protein N-linked glycosylation"/>
    <property type="evidence" value="ECO:0007669"/>
    <property type="project" value="TreeGrafter"/>
</dbReference>
<feature type="transmembrane region" description="Helical" evidence="10">
    <location>
        <begin position="201"/>
        <end position="230"/>
    </location>
</feature>
<sequence>MLEKRRRKIKLKAIPNTQRAVVNTRPYFPVMESHGDEANMSALKSNAAVLFTLVVVRLQSALWMIISDCDETYNYWEPLHYLLKGRGFQTWEYSPEFALRSYSYLWLHGLPAKLLMLVVDNGVVVFYFVRCLLAVTCAILEYRLYKVMKRKCGGGVSKIWLALQIVNAGMYISSAALLPSSFAMYTTLVILAAWLSDDTRTAIAATALSGLIGWPFAVIVSVPFVLELLFKKKQVVYFIKNSLFFGALFGIPIIVIDSAYFGTFTLAAWNIIRYNVFTSHGPDLYGVEPVMFYLKNMCINHHLAQVLIVGFPMLQFLAKCIGARNAKNRLSPMRSVWILTPLYLWLAVFLFQPHKEERFIFPVYPFFALATALFLDQLLNNFRTYFGPVKSVLPNRIIGLTVFGIAVLTGVARMVALSTFYQAPFAVIQDLPPADGEMNICYGKEWYRFPGHFFLPDNYRARFIASSFKGMLPAYFQETNNGTQIVHDYFNDQNVGNPHMLFDVNRCDFLVDLDTGYFYDDLSPEPNYAADRETWSVVKSANFILPERSDMIARAFYVPYWSMRNVEFGKYYLLQRIKLN</sequence>
<organism evidence="11 12">
    <name type="scientific">Anopheles farauti</name>
    <dbReference type="NCBI Taxonomy" id="69004"/>
    <lineage>
        <taxon>Eukaryota</taxon>
        <taxon>Metazoa</taxon>
        <taxon>Ecdysozoa</taxon>
        <taxon>Arthropoda</taxon>
        <taxon>Hexapoda</taxon>
        <taxon>Insecta</taxon>
        <taxon>Pterygota</taxon>
        <taxon>Neoptera</taxon>
        <taxon>Endopterygota</taxon>
        <taxon>Diptera</taxon>
        <taxon>Nematocera</taxon>
        <taxon>Culicoidea</taxon>
        <taxon>Culicidae</taxon>
        <taxon>Anophelinae</taxon>
        <taxon>Anopheles</taxon>
    </lineage>
</organism>
<evidence type="ECO:0000256" key="5">
    <source>
        <dbReference type="ARBA" id="ARBA00022679"/>
    </source>
</evidence>
<comment type="pathway">
    <text evidence="2">Protein modification; protein glycosylation.</text>
</comment>
<keyword evidence="8 10" id="KW-1133">Transmembrane helix</keyword>
<keyword evidence="6 10" id="KW-0812">Transmembrane</keyword>
<keyword evidence="7 10" id="KW-0256">Endoplasmic reticulum</keyword>
<dbReference type="InterPro" id="IPR005599">
    <property type="entry name" value="GPI_mannosylTrfase"/>
</dbReference>
<evidence type="ECO:0000256" key="2">
    <source>
        <dbReference type="ARBA" id="ARBA00004922"/>
    </source>
</evidence>
<keyword evidence="5" id="KW-0808">Transferase</keyword>
<dbReference type="GO" id="GO:0000026">
    <property type="term" value="F:alpha-1,2-mannosyltransferase activity"/>
    <property type="evidence" value="ECO:0007669"/>
    <property type="project" value="TreeGrafter"/>
</dbReference>
<evidence type="ECO:0000256" key="6">
    <source>
        <dbReference type="ARBA" id="ARBA00022692"/>
    </source>
</evidence>